<dbReference type="AlphaFoldDB" id="A0A8J7TKX5"/>
<dbReference type="EMBL" id="JAFLCK010000010">
    <property type="protein sequence ID" value="MBN8660445.1"/>
    <property type="molecule type" value="Genomic_DNA"/>
</dbReference>
<reference evidence="2" key="1">
    <citation type="submission" date="2021-02" db="EMBL/GenBank/DDBJ databases">
        <title>Genome-Resolved Metagenomics of a Microbial Community Performing Photosynthetic Biological Nutrient Removal.</title>
        <authorList>
            <person name="Mcdaniel E.A."/>
        </authorList>
    </citation>
    <scope>NUCLEOTIDE SEQUENCE</scope>
    <source>
        <strain evidence="2">UWPOB_OBS1</strain>
    </source>
</reference>
<feature type="region of interest" description="Disordered" evidence="1">
    <location>
        <begin position="276"/>
        <end position="319"/>
    </location>
</feature>
<accession>A0A8J7TKX5</accession>
<organism evidence="2 3">
    <name type="scientific">Candidatus Obscuribacter phosphatis</name>
    <dbReference type="NCBI Taxonomy" id="1906157"/>
    <lineage>
        <taxon>Bacteria</taxon>
        <taxon>Bacillati</taxon>
        <taxon>Candidatus Melainabacteria</taxon>
        <taxon>Candidatus Obscuribacterales</taxon>
        <taxon>Candidatus Obscuribacteraceae</taxon>
        <taxon>Candidatus Obscuribacter</taxon>
    </lineage>
</organism>
<name>A0A8J7TKX5_9BACT</name>
<gene>
    <name evidence="2" type="ORF">J0M35_08800</name>
</gene>
<protein>
    <submittedName>
        <fullName evidence="2">Uncharacterized protein</fullName>
    </submittedName>
</protein>
<feature type="compositionally biased region" description="Polar residues" evidence="1">
    <location>
        <begin position="376"/>
        <end position="385"/>
    </location>
</feature>
<dbReference type="Proteomes" id="UP000664277">
    <property type="component" value="Unassembled WGS sequence"/>
</dbReference>
<proteinExistence type="predicted"/>
<comment type="caution">
    <text evidence="2">The sequence shown here is derived from an EMBL/GenBank/DDBJ whole genome shotgun (WGS) entry which is preliminary data.</text>
</comment>
<feature type="region of interest" description="Disordered" evidence="1">
    <location>
        <begin position="64"/>
        <end position="130"/>
    </location>
</feature>
<evidence type="ECO:0000256" key="1">
    <source>
        <dbReference type="SAM" id="MobiDB-lite"/>
    </source>
</evidence>
<evidence type="ECO:0000313" key="2">
    <source>
        <dbReference type="EMBL" id="MBN8660445.1"/>
    </source>
</evidence>
<feature type="region of interest" description="Disordered" evidence="1">
    <location>
        <begin position="219"/>
        <end position="247"/>
    </location>
</feature>
<feature type="compositionally biased region" description="Polar residues" evidence="1">
    <location>
        <begin position="89"/>
        <end position="98"/>
    </location>
</feature>
<evidence type="ECO:0000313" key="3">
    <source>
        <dbReference type="Proteomes" id="UP000664277"/>
    </source>
</evidence>
<feature type="region of interest" description="Disordered" evidence="1">
    <location>
        <begin position="348"/>
        <end position="404"/>
    </location>
</feature>
<sequence>MDREIAILENRFFFHQYGHDPLEKRLERLELLVLGEARSGLASARLEVLKAMIRERDAQGAKFMRESRKVAPGSSQKSSQSGDKASSPLAPNSSVGSDSTGGAGSFSDNTSFPDKERERGAGGAVNKSESISNYPMVGTLEWRVLKKTYPGESLDQRLNRLEEHIFGAPAQAMSYLDRVERLRKTTGIGVSQVPSDTGVTTPGGRLKYGPLPRAGVNNFSSPFSEPNSSRIEGFGSKKQPESRMPSPDSLFRTFRDGNGNGFSFYYSTPGSSFGPQFPLDTPGFSELTPDKLPGFSFDDESGGSGSGSLQPAPRSLPDLMGDLNQRMLEMMRRFNGVDVLPFSISPDDASNLPGRGSAPNQNTDSDNILPRGGSPRGSSPTQILPQRNAKPVEELPPYSDPNSI</sequence>
<feature type="compositionally biased region" description="Low complexity" evidence="1">
    <location>
        <begin position="219"/>
        <end position="229"/>
    </location>
</feature>
<feature type="compositionally biased region" description="Low complexity" evidence="1">
    <location>
        <begin position="71"/>
        <end position="88"/>
    </location>
</feature>